<dbReference type="STRING" id="86630.A0A367KDV6"/>
<comment type="subcellular location">
    <subcellularLocation>
        <location evidence="1">Membrane</location>
        <topology evidence="1">Multi-pass membrane protein</topology>
    </subcellularLocation>
</comment>
<dbReference type="CDD" id="cd03253">
    <property type="entry name" value="ABCC_ATM1_transporter"/>
    <property type="match status" value="1"/>
</dbReference>
<keyword evidence="3 10" id="KW-0812">Transmembrane</keyword>
<evidence type="ECO:0000256" key="6">
    <source>
        <dbReference type="ARBA" id="ARBA00022989"/>
    </source>
</evidence>
<dbReference type="Gene3D" id="3.40.50.300">
    <property type="entry name" value="P-loop containing nucleotide triphosphate hydrolases"/>
    <property type="match status" value="1"/>
</dbReference>
<feature type="domain" description="ABC transmembrane type-1" evidence="12">
    <location>
        <begin position="257"/>
        <end position="542"/>
    </location>
</feature>
<feature type="compositionally biased region" description="Basic residues" evidence="9">
    <location>
        <begin position="890"/>
        <end position="906"/>
    </location>
</feature>
<evidence type="ECO:0000313" key="14">
    <source>
        <dbReference type="Proteomes" id="UP000252139"/>
    </source>
</evidence>
<accession>A0A367KDV6</accession>
<dbReference type="GO" id="GO:0016887">
    <property type="term" value="F:ATP hydrolysis activity"/>
    <property type="evidence" value="ECO:0007669"/>
    <property type="project" value="InterPro"/>
</dbReference>
<gene>
    <name evidence="13" type="primary">HMT-1</name>
    <name evidence="13" type="ORF">CU097_015322</name>
</gene>
<dbReference type="InterPro" id="IPR036640">
    <property type="entry name" value="ABC1_TM_sf"/>
</dbReference>
<evidence type="ECO:0000256" key="10">
    <source>
        <dbReference type="SAM" id="Phobius"/>
    </source>
</evidence>
<dbReference type="GO" id="GO:0032259">
    <property type="term" value="P:methylation"/>
    <property type="evidence" value="ECO:0007669"/>
    <property type="project" value="UniProtKB-KW"/>
</dbReference>
<dbReference type="GO" id="GO:0008168">
    <property type="term" value="F:methyltransferase activity"/>
    <property type="evidence" value="ECO:0007669"/>
    <property type="project" value="UniProtKB-KW"/>
</dbReference>
<evidence type="ECO:0000256" key="7">
    <source>
        <dbReference type="ARBA" id="ARBA00023136"/>
    </source>
</evidence>
<dbReference type="InterPro" id="IPR017871">
    <property type="entry name" value="ABC_transporter-like_CS"/>
</dbReference>
<dbReference type="Pfam" id="PF00664">
    <property type="entry name" value="ABC_membrane"/>
    <property type="match status" value="1"/>
</dbReference>
<evidence type="ECO:0000256" key="5">
    <source>
        <dbReference type="ARBA" id="ARBA00022840"/>
    </source>
</evidence>
<feature type="compositionally biased region" description="Acidic residues" evidence="9">
    <location>
        <begin position="856"/>
        <end position="867"/>
    </location>
</feature>
<dbReference type="InterPro" id="IPR027417">
    <property type="entry name" value="P-loop_NTPase"/>
</dbReference>
<feature type="compositionally biased region" description="Polar residues" evidence="9">
    <location>
        <begin position="874"/>
        <end position="886"/>
    </location>
</feature>
<protein>
    <submittedName>
        <fullName evidence="13">Homocysteine S-methyltransferase 1</fullName>
    </submittedName>
</protein>
<feature type="transmembrane region" description="Helical" evidence="10">
    <location>
        <begin position="510"/>
        <end position="530"/>
    </location>
</feature>
<feature type="region of interest" description="Disordered" evidence="9">
    <location>
        <begin position="835"/>
        <end position="906"/>
    </location>
</feature>
<keyword evidence="2" id="KW-0813">Transport</keyword>
<dbReference type="Proteomes" id="UP000252139">
    <property type="component" value="Unassembled WGS sequence"/>
</dbReference>
<dbReference type="PANTHER" id="PTHR24221">
    <property type="entry name" value="ATP-BINDING CASSETTE SUB-FAMILY B"/>
    <property type="match status" value="1"/>
</dbReference>
<proteinExistence type="inferred from homology"/>
<evidence type="ECO:0000313" key="13">
    <source>
        <dbReference type="EMBL" id="RCI00378.1"/>
    </source>
</evidence>
<evidence type="ECO:0000256" key="1">
    <source>
        <dbReference type="ARBA" id="ARBA00004141"/>
    </source>
</evidence>
<feature type="transmembrane region" description="Helical" evidence="10">
    <location>
        <begin position="61"/>
        <end position="81"/>
    </location>
</feature>
<evidence type="ECO:0000256" key="3">
    <source>
        <dbReference type="ARBA" id="ARBA00022692"/>
    </source>
</evidence>
<sequence length="906" mass="102147">MALTNPPSYANGTISLSTPLFWVPTLLSALVIIVGLARYMSTRHIPWQDISSSSVSREKRLSPLSKLIVTLSCAITISYLADAVVIVLRTVVDAASLPIMLLYYTGVSWIAWVISLVCLMDESHKFSKWYWLQYLFFALAAIGDTAVGWLWAIGFYKPNPGTVFSTYDRLLLGIFICRYIFEIFTFIFSVIQLLYTTRHIPATEPLLSSQSTYGAINNDLSTSKQPNDESKGFWNRFMRVLPFIWPHNNFKLQQLVIMCFLLMLFSLVINVFTPLQIGYVVDQFNRNPTKFAWGAVCIYVGFKFLQGTSGLIQALQNYLWIPVGQYTTREISVKLFAHLHNLSLHFHINRKTGEVLRVVDRGTNSIVQLLSQIVFQIFPALANIAIAVVVFSVQFSIPFGVIVFVTMVLYLYVTIALTEWRTSFRRKMNELDNYARSKAVDSLLNFETVKYYNAESFEVNRYDQAIVEYQKADYKNSASLNVLNLAQNAVITGGLLAGSLLFAYEVSRGRLTAGAFVTFNVYMLQLYTPLHWFGTYYRMIQQNFIDMEKMFELFDVDQSVKDVEGASDLVVSEGHVVFDNVSFSYDQRQTALNNISFSIPKGATVALVGPSGGGKSTILRLLFRFYDPDSGHIYIDGQDIARVKQTTLRKNIGVVPQDTVLFNDTIMYNIRYGNVNASDEEVIAAAKAAQIHDKILAFPDGYNTMVGERGLRLSGGEKQRVAIARTILKDPSIILLDEATSALDTTTERYIQEALAQMTKNRTTLVIAHRLSTIVNADVILVIKDGKVVESGNHDELIRNNGIYHEMWQKQQDDPSSATLTTVPEDVLVEEPLTIPTDVQKQNASEQQETGKPSSTEEEEEDDEEGAEQQQDANNDSKNTQTTSGQKSSSNKRKKNKRRKRTKSNK</sequence>
<evidence type="ECO:0000256" key="2">
    <source>
        <dbReference type="ARBA" id="ARBA00022448"/>
    </source>
</evidence>
<dbReference type="InterPro" id="IPR003439">
    <property type="entry name" value="ABC_transporter-like_ATP-bd"/>
</dbReference>
<dbReference type="PROSITE" id="PS00211">
    <property type="entry name" value="ABC_TRANSPORTER_1"/>
    <property type="match status" value="1"/>
</dbReference>
<dbReference type="OrthoDB" id="6500128at2759"/>
<dbReference type="PANTHER" id="PTHR24221:SF654">
    <property type="entry name" value="ATP-BINDING CASSETTE SUB-FAMILY B MEMBER 6"/>
    <property type="match status" value="1"/>
</dbReference>
<name>A0A367KDV6_RHIAZ</name>
<evidence type="ECO:0000256" key="8">
    <source>
        <dbReference type="ARBA" id="ARBA00024363"/>
    </source>
</evidence>
<evidence type="ECO:0000256" key="4">
    <source>
        <dbReference type="ARBA" id="ARBA00022741"/>
    </source>
</evidence>
<reference evidence="13 14" key="1">
    <citation type="journal article" date="2018" name="G3 (Bethesda)">
        <title>Phylogenetic and Phylogenomic Definition of Rhizopus Species.</title>
        <authorList>
            <person name="Gryganskyi A.P."/>
            <person name="Golan J."/>
            <person name="Dolatabadi S."/>
            <person name="Mondo S."/>
            <person name="Robb S."/>
            <person name="Idnurm A."/>
            <person name="Muszewska A."/>
            <person name="Steczkiewicz K."/>
            <person name="Masonjones S."/>
            <person name="Liao H.L."/>
            <person name="Gajdeczka M.T."/>
            <person name="Anike F."/>
            <person name="Vuek A."/>
            <person name="Anishchenko I.M."/>
            <person name="Voigt K."/>
            <person name="de Hoog G.S."/>
            <person name="Smith M.E."/>
            <person name="Heitman J."/>
            <person name="Vilgalys R."/>
            <person name="Stajich J.E."/>
        </authorList>
    </citation>
    <scope>NUCLEOTIDE SEQUENCE [LARGE SCALE GENOMIC DNA]</scope>
    <source>
        <strain evidence="13 14">CBS 357.93</strain>
    </source>
</reference>
<organism evidence="13 14">
    <name type="scientific">Rhizopus azygosporus</name>
    <name type="common">Rhizopus microsporus var. azygosporus</name>
    <dbReference type="NCBI Taxonomy" id="86630"/>
    <lineage>
        <taxon>Eukaryota</taxon>
        <taxon>Fungi</taxon>
        <taxon>Fungi incertae sedis</taxon>
        <taxon>Mucoromycota</taxon>
        <taxon>Mucoromycotina</taxon>
        <taxon>Mucoromycetes</taxon>
        <taxon>Mucorales</taxon>
        <taxon>Mucorineae</taxon>
        <taxon>Rhizopodaceae</taxon>
        <taxon>Rhizopus</taxon>
    </lineage>
</organism>
<dbReference type="InterPro" id="IPR011527">
    <property type="entry name" value="ABC1_TM_dom"/>
</dbReference>
<keyword evidence="7 10" id="KW-0472">Membrane</keyword>
<feature type="transmembrane region" description="Helical" evidence="10">
    <location>
        <begin position="291"/>
        <end position="312"/>
    </location>
</feature>
<dbReference type="SMART" id="SM00382">
    <property type="entry name" value="AAA"/>
    <property type="match status" value="1"/>
</dbReference>
<dbReference type="SUPFAM" id="SSF90123">
    <property type="entry name" value="ABC transporter transmembrane region"/>
    <property type="match status" value="1"/>
</dbReference>
<feature type="transmembrane region" description="Helical" evidence="10">
    <location>
        <begin position="485"/>
        <end position="504"/>
    </location>
</feature>
<evidence type="ECO:0000256" key="9">
    <source>
        <dbReference type="SAM" id="MobiDB-lite"/>
    </source>
</evidence>
<feature type="transmembrane region" description="Helical" evidence="10">
    <location>
        <begin position="397"/>
        <end position="418"/>
    </location>
</feature>
<evidence type="ECO:0000259" key="11">
    <source>
        <dbReference type="PROSITE" id="PS50893"/>
    </source>
</evidence>
<evidence type="ECO:0000259" key="12">
    <source>
        <dbReference type="PROSITE" id="PS50929"/>
    </source>
</evidence>
<feature type="transmembrane region" description="Helical" evidence="10">
    <location>
        <begin position="255"/>
        <end position="279"/>
    </location>
</feature>
<feature type="domain" description="ABC transporter" evidence="11">
    <location>
        <begin position="576"/>
        <end position="810"/>
    </location>
</feature>
<feature type="transmembrane region" description="Helical" evidence="10">
    <location>
        <begin position="172"/>
        <end position="195"/>
    </location>
</feature>
<dbReference type="InterPro" id="IPR039421">
    <property type="entry name" value="Type_1_exporter"/>
</dbReference>
<dbReference type="Pfam" id="PF00005">
    <property type="entry name" value="ABC_tran"/>
    <property type="match status" value="1"/>
</dbReference>
<dbReference type="PROSITE" id="PS50893">
    <property type="entry name" value="ABC_TRANSPORTER_2"/>
    <property type="match status" value="1"/>
</dbReference>
<dbReference type="InterPro" id="IPR003593">
    <property type="entry name" value="AAA+_ATPase"/>
</dbReference>
<dbReference type="GO" id="GO:0005774">
    <property type="term" value="C:vacuolar membrane"/>
    <property type="evidence" value="ECO:0007669"/>
    <property type="project" value="TreeGrafter"/>
</dbReference>
<dbReference type="AlphaFoldDB" id="A0A367KDV6"/>
<dbReference type="Gene3D" id="1.20.1560.10">
    <property type="entry name" value="ABC transporter type 1, transmembrane domain"/>
    <property type="match status" value="1"/>
</dbReference>
<dbReference type="GO" id="GO:0005524">
    <property type="term" value="F:ATP binding"/>
    <property type="evidence" value="ECO:0007669"/>
    <property type="project" value="UniProtKB-KW"/>
</dbReference>
<keyword evidence="13" id="KW-0808">Transferase</keyword>
<feature type="transmembrane region" description="Helical" evidence="10">
    <location>
        <begin position="101"/>
        <end position="119"/>
    </location>
</feature>
<feature type="transmembrane region" description="Helical" evidence="10">
    <location>
        <begin position="20"/>
        <end position="40"/>
    </location>
</feature>
<dbReference type="FunFam" id="3.40.50.300:FF:000186">
    <property type="entry name" value="ATP-binding cassette sub-family B member 7, mitochondrial"/>
    <property type="match status" value="1"/>
</dbReference>
<keyword evidence="13" id="KW-0489">Methyltransferase</keyword>
<comment type="caution">
    <text evidence="13">The sequence shown here is derived from an EMBL/GenBank/DDBJ whole genome shotgun (WGS) entry which is preliminary data.</text>
</comment>
<dbReference type="SUPFAM" id="SSF52540">
    <property type="entry name" value="P-loop containing nucleoside triphosphate hydrolases"/>
    <property type="match status" value="1"/>
</dbReference>
<comment type="similarity">
    <text evidence="8">Belongs to the ABC transporter superfamily. ABCB family. Heavy Metal importer (TC 3.A.1.210) subfamily.</text>
</comment>
<dbReference type="EMBL" id="PJQL01000064">
    <property type="protein sequence ID" value="RCI00378.1"/>
    <property type="molecule type" value="Genomic_DNA"/>
</dbReference>
<feature type="compositionally biased region" description="Polar residues" evidence="9">
    <location>
        <begin position="837"/>
        <end position="854"/>
    </location>
</feature>
<dbReference type="PROSITE" id="PS50929">
    <property type="entry name" value="ABC_TM1F"/>
    <property type="match status" value="1"/>
</dbReference>
<keyword evidence="6 10" id="KW-1133">Transmembrane helix</keyword>
<dbReference type="GO" id="GO:0020037">
    <property type="term" value="F:heme binding"/>
    <property type="evidence" value="ECO:0007669"/>
    <property type="project" value="TreeGrafter"/>
</dbReference>
<feature type="transmembrane region" description="Helical" evidence="10">
    <location>
        <begin position="131"/>
        <end position="152"/>
    </location>
</feature>
<dbReference type="GO" id="GO:0015439">
    <property type="term" value="F:ABC-type heme transporter activity"/>
    <property type="evidence" value="ECO:0007669"/>
    <property type="project" value="TreeGrafter"/>
</dbReference>
<keyword evidence="5" id="KW-0067">ATP-binding</keyword>
<dbReference type="CDD" id="cd18581">
    <property type="entry name" value="ABC_6TM_ABCB6"/>
    <property type="match status" value="1"/>
</dbReference>
<keyword evidence="14" id="KW-1185">Reference proteome</keyword>
<keyword evidence="4" id="KW-0547">Nucleotide-binding</keyword>
<feature type="transmembrane region" description="Helical" evidence="10">
    <location>
        <begin position="369"/>
        <end position="391"/>
    </location>
</feature>